<feature type="compositionally biased region" description="Polar residues" evidence="1">
    <location>
        <begin position="613"/>
        <end position="622"/>
    </location>
</feature>
<feature type="region of interest" description="Disordered" evidence="1">
    <location>
        <begin position="557"/>
        <end position="622"/>
    </location>
</feature>
<reference evidence="2 3" key="1">
    <citation type="submission" date="2024-05" db="EMBL/GenBank/DDBJ databases">
        <title>A draft genome resource for the thread blight pathogen Marasmius tenuissimus strain MS-2.</title>
        <authorList>
            <person name="Yulfo-Soto G.E."/>
            <person name="Baruah I.K."/>
            <person name="Amoako-Attah I."/>
            <person name="Bukari Y."/>
            <person name="Meinhardt L.W."/>
            <person name="Bailey B.A."/>
            <person name="Cohen S.P."/>
        </authorList>
    </citation>
    <scope>NUCLEOTIDE SEQUENCE [LARGE SCALE GENOMIC DNA]</scope>
    <source>
        <strain evidence="2 3">MS-2</strain>
    </source>
</reference>
<feature type="region of interest" description="Disordered" evidence="1">
    <location>
        <begin position="1"/>
        <end position="31"/>
    </location>
</feature>
<feature type="compositionally biased region" description="Low complexity" evidence="1">
    <location>
        <begin position="557"/>
        <end position="578"/>
    </location>
</feature>
<feature type="compositionally biased region" description="Basic and acidic residues" evidence="1">
    <location>
        <begin position="153"/>
        <end position="164"/>
    </location>
</feature>
<feature type="compositionally biased region" description="Polar residues" evidence="1">
    <location>
        <begin position="579"/>
        <end position="605"/>
    </location>
</feature>
<feature type="compositionally biased region" description="Polar residues" evidence="1">
    <location>
        <begin position="200"/>
        <end position="212"/>
    </location>
</feature>
<accession>A0ABR2Z9H7</accession>
<dbReference type="Proteomes" id="UP001437256">
    <property type="component" value="Unassembled WGS sequence"/>
</dbReference>
<evidence type="ECO:0000313" key="3">
    <source>
        <dbReference type="Proteomes" id="UP001437256"/>
    </source>
</evidence>
<feature type="region of interest" description="Disordered" evidence="1">
    <location>
        <begin position="147"/>
        <end position="258"/>
    </location>
</feature>
<evidence type="ECO:0000256" key="1">
    <source>
        <dbReference type="SAM" id="MobiDB-lite"/>
    </source>
</evidence>
<feature type="compositionally biased region" description="Basic and acidic residues" evidence="1">
    <location>
        <begin position="226"/>
        <end position="235"/>
    </location>
</feature>
<feature type="compositionally biased region" description="Low complexity" evidence="1">
    <location>
        <begin position="327"/>
        <end position="352"/>
    </location>
</feature>
<dbReference type="EMBL" id="JBBXMP010000545">
    <property type="protein sequence ID" value="KAL0057423.1"/>
    <property type="molecule type" value="Genomic_DNA"/>
</dbReference>
<sequence length="622" mass="68011">MSLNNSVHAPHSASSRQGGGDNSNTVLNSLNSAPPEIPRHLKWTYIEYLGQTVHECDCSDCKSFLKHCSDSIGNHCIAYGEGIKQRNIIVARPYILQNEVLSATNSKLELELHEARRAQRTAERSYDRLNDEFKDMLLNYNKTQSDLESAQEELEHLREYSTDRKGKRRRTDGGESTLDDQPGAAANPMDVDDEGGPASTKPNFLPASSYTRDNPPWDDGLYRTGRQHEAARRNYEANLPVPKTDEQGRPLPKKWSPPRTADEVQALVDRLKRSEATPHPNSRLFDFLKTLFADAQKVPKEQRNPAHNAIIQLYYRPSFATKKNGKPNPVSGSTGTTSGPSGSTPGTPVNTGLSTTSNVPQPPKTADLAVYLLWLVDENSRATGNGRFGIRLIDGALCVRTARGIRFFYLRSPPSRRGASPMHRHQYQLVFIELVLTPGLYRSYIAAHPLPESPNALITSYSGDFANVNVQDLAEFFRAQSIPISDVEDAAYYAACWLSDASFKDIDSNIALNELRQKLVPQLISHGIPAGYDENIYQPDGTTVAVVSTVNFTIPGVPTTSTPVTSSSGVTTASPTVPDTTNDVSVESNIGSAPSGSSIAHSASNEGEDVTITDATPESATE</sequence>
<proteinExistence type="predicted"/>
<evidence type="ECO:0000313" key="2">
    <source>
        <dbReference type="EMBL" id="KAL0057423.1"/>
    </source>
</evidence>
<protein>
    <submittedName>
        <fullName evidence="2">Uncharacterized protein</fullName>
    </submittedName>
</protein>
<comment type="caution">
    <text evidence="2">The sequence shown here is derived from an EMBL/GenBank/DDBJ whole genome shotgun (WGS) entry which is preliminary data.</text>
</comment>
<organism evidence="2 3">
    <name type="scientific">Marasmius tenuissimus</name>
    <dbReference type="NCBI Taxonomy" id="585030"/>
    <lineage>
        <taxon>Eukaryota</taxon>
        <taxon>Fungi</taxon>
        <taxon>Dikarya</taxon>
        <taxon>Basidiomycota</taxon>
        <taxon>Agaricomycotina</taxon>
        <taxon>Agaricomycetes</taxon>
        <taxon>Agaricomycetidae</taxon>
        <taxon>Agaricales</taxon>
        <taxon>Marasmiineae</taxon>
        <taxon>Marasmiaceae</taxon>
        <taxon>Marasmius</taxon>
    </lineage>
</organism>
<name>A0ABR2Z9H7_9AGAR</name>
<feature type="region of interest" description="Disordered" evidence="1">
    <location>
        <begin position="321"/>
        <end position="361"/>
    </location>
</feature>
<gene>
    <name evidence="2" type="ORF">AAF712_015935</name>
</gene>
<keyword evidence="3" id="KW-1185">Reference proteome</keyword>